<name>A0AAN8N9Q3_9PEZI</name>
<gene>
    <name evidence="3" type="ORF">TWF506_004642</name>
</gene>
<feature type="region of interest" description="Disordered" evidence="1">
    <location>
        <begin position="84"/>
        <end position="109"/>
    </location>
</feature>
<feature type="compositionally biased region" description="Basic and acidic residues" evidence="1">
    <location>
        <begin position="84"/>
        <end position="94"/>
    </location>
</feature>
<evidence type="ECO:0000313" key="4">
    <source>
        <dbReference type="Proteomes" id="UP001307849"/>
    </source>
</evidence>
<feature type="compositionally biased region" description="Basic and acidic residues" evidence="1">
    <location>
        <begin position="25"/>
        <end position="36"/>
    </location>
</feature>
<evidence type="ECO:0000256" key="1">
    <source>
        <dbReference type="SAM" id="MobiDB-lite"/>
    </source>
</evidence>
<feature type="domain" description="PD-(D/E)XK nuclease-like" evidence="2">
    <location>
        <begin position="311"/>
        <end position="532"/>
    </location>
</feature>
<accession>A0AAN8N9Q3</accession>
<feature type="compositionally biased region" description="Basic and acidic residues" evidence="1">
    <location>
        <begin position="190"/>
        <end position="205"/>
    </location>
</feature>
<organism evidence="3 4">
    <name type="scientific">Arthrobotrys conoides</name>
    <dbReference type="NCBI Taxonomy" id="74498"/>
    <lineage>
        <taxon>Eukaryota</taxon>
        <taxon>Fungi</taxon>
        <taxon>Dikarya</taxon>
        <taxon>Ascomycota</taxon>
        <taxon>Pezizomycotina</taxon>
        <taxon>Orbiliomycetes</taxon>
        <taxon>Orbiliales</taxon>
        <taxon>Orbiliaceae</taxon>
        <taxon>Arthrobotrys</taxon>
    </lineage>
</organism>
<evidence type="ECO:0000259" key="2">
    <source>
        <dbReference type="Pfam" id="PF20516"/>
    </source>
</evidence>
<evidence type="ECO:0000313" key="3">
    <source>
        <dbReference type="EMBL" id="KAK6497168.1"/>
    </source>
</evidence>
<dbReference type="Pfam" id="PF20516">
    <property type="entry name" value="PDDEXK_12"/>
    <property type="match status" value="1"/>
</dbReference>
<feature type="compositionally biased region" description="Basic and acidic residues" evidence="1">
    <location>
        <begin position="1"/>
        <end position="13"/>
    </location>
</feature>
<protein>
    <recommendedName>
        <fullName evidence="2">PD-(D/E)XK nuclease-like domain-containing protein</fullName>
    </recommendedName>
</protein>
<feature type="compositionally biased region" description="Polar residues" evidence="1">
    <location>
        <begin position="174"/>
        <end position="189"/>
    </location>
</feature>
<dbReference type="AlphaFoldDB" id="A0AAN8N9Q3"/>
<comment type="caution">
    <text evidence="3">The sequence shown here is derived from an EMBL/GenBank/DDBJ whole genome shotgun (WGS) entry which is preliminary data.</text>
</comment>
<feature type="compositionally biased region" description="Polar residues" evidence="1">
    <location>
        <begin position="150"/>
        <end position="160"/>
    </location>
</feature>
<dbReference type="EMBL" id="JAVHJM010000015">
    <property type="protein sequence ID" value="KAK6497168.1"/>
    <property type="molecule type" value="Genomic_DNA"/>
</dbReference>
<feature type="region of interest" description="Disordered" evidence="1">
    <location>
        <begin position="174"/>
        <end position="225"/>
    </location>
</feature>
<keyword evidence="4" id="KW-1185">Reference proteome</keyword>
<proteinExistence type="predicted"/>
<feature type="region of interest" description="Disordered" evidence="1">
    <location>
        <begin position="128"/>
        <end position="160"/>
    </location>
</feature>
<reference evidence="3 4" key="1">
    <citation type="submission" date="2019-10" db="EMBL/GenBank/DDBJ databases">
        <authorList>
            <person name="Palmer J.M."/>
        </authorList>
    </citation>
    <scope>NUCLEOTIDE SEQUENCE [LARGE SCALE GENOMIC DNA]</scope>
    <source>
        <strain evidence="3 4">TWF506</strain>
    </source>
</reference>
<dbReference type="InterPro" id="IPR046797">
    <property type="entry name" value="PDDEXK_12"/>
</dbReference>
<sequence length="540" mass="59945">MAETSRKRCREDIQSEGGRRRRKHMQDPGKKDDPAFEERWDTLDDFIFSISIYKWLQGIETTPQVPYPRKQAGEGKRRKHNMDFRNEFGDRNDDSTTPTQNVQGDMPGEGLELGVSLELEGEITTYSMGDVAEALPERPGSPRKRRLSLELNSEPSRNSSGAILFNRKFSAASTRWTSVTSRTQTSIPEKSVDNQTRDSSPEKQTSKPKSRSASPEKRIRGSGACVEKAQGAATMAYRRSEMAACVPAFIFGHQSRRASKTIPPAVVAFGARISSERLIQGSLAISMKTELETKYQVEYFGASLFATKSPYHENLLEHVKYHCVVGNRNFNRDTDESGWSLHVHRVLEGIRSGGVERDEPLVVSRIENRQLLKSSTPIGAPDLKSDLLIEGNPDYPSEFANTCERLASPPSEVDKTLSPTAHRASQFSPAFCVIEVKAGGGDFQEAQTQAAVAGASILLKARQIGAGPDVVPCVPVIVTIGHIWHLNLMYEEDNGIVIAGPWIIGDTLTFLGTLRVVLFVEELRKYAIDTWWPKFVDGSC</sequence>
<dbReference type="Proteomes" id="UP001307849">
    <property type="component" value="Unassembled WGS sequence"/>
</dbReference>
<feature type="region of interest" description="Disordered" evidence="1">
    <location>
        <begin position="1"/>
        <end position="36"/>
    </location>
</feature>